<dbReference type="AlphaFoldDB" id="K8F1U9"/>
<keyword evidence="2" id="KW-1185">Reference proteome</keyword>
<reference evidence="1 2" key="1">
    <citation type="submission" date="2011-10" db="EMBL/GenBank/DDBJ databases">
        <authorList>
            <person name="Genoscope - CEA"/>
        </authorList>
    </citation>
    <scope>NUCLEOTIDE SEQUENCE [LARGE SCALE GENOMIC DNA]</scope>
    <source>
        <strain evidence="1 2">RCC 1105</strain>
    </source>
</reference>
<evidence type="ECO:0000313" key="2">
    <source>
        <dbReference type="Proteomes" id="UP000198341"/>
    </source>
</evidence>
<proteinExistence type="predicted"/>
<organism evidence="1 2">
    <name type="scientific">Bathycoccus prasinos</name>
    <dbReference type="NCBI Taxonomy" id="41875"/>
    <lineage>
        <taxon>Eukaryota</taxon>
        <taxon>Viridiplantae</taxon>
        <taxon>Chlorophyta</taxon>
        <taxon>Mamiellophyceae</taxon>
        <taxon>Mamiellales</taxon>
        <taxon>Bathycoccaceae</taxon>
        <taxon>Bathycoccus</taxon>
    </lineage>
</organism>
<sequence length="77" mass="8420">MVAATLAKRAISELFTQQVRAPTVSGSAAEAKRRSIYFFRDICRVSAFSIFSSQSPPSKSLNNGAFGYLCSFVFCVQ</sequence>
<evidence type="ECO:0000313" key="1">
    <source>
        <dbReference type="EMBL" id="CCO18775.1"/>
    </source>
</evidence>
<protein>
    <submittedName>
        <fullName evidence="1">Uncharacterized protein</fullName>
    </submittedName>
</protein>
<dbReference type="GeneID" id="19012754"/>
<accession>K8F1U9</accession>
<dbReference type="KEGG" id="bpg:Bathy11g00680"/>
<gene>
    <name evidence="1" type="ordered locus">Bathy11g00680</name>
</gene>
<dbReference type="Proteomes" id="UP000198341">
    <property type="component" value="Chromosome 11"/>
</dbReference>
<dbReference type="EMBL" id="FO082268">
    <property type="protein sequence ID" value="CCO18775.1"/>
    <property type="molecule type" value="Genomic_DNA"/>
</dbReference>
<dbReference type="RefSeq" id="XP_007510430.1">
    <property type="nucleotide sequence ID" value="XM_007510368.1"/>
</dbReference>
<name>K8F1U9_9CHLO</name>